<dbReference type="Pfam" id="PF13403">
    <property type="entry name" value="Hint_2"/>
    <property type="match status" value="1"/>
</dbReference>
<proteinExistence type="predicted"/>
<sequence>VHDARPGGDPGLSGLCFPGETAIATPRVPVRAASLVPGMTAQTVDHGPQMLVWGGQRAMPGSGRSTPVEIPPGAFGNTRRLWPARQARGFIARPGRSPWSGCARCWCPRGCWRCWASAAPRCVRLRLRSAMSICCLHGMNWCAPGTWPAVVFSSAISSPAGLSGPRRAALSGARFRSFSPISTSTRARPCNRRRSARCCAVARRPLFEPGPGGAAPPPSPDAAAVRPVPASDRRTAEKRNGDAREEGRRRSAQRQCQGGGDKLPYSDGAGAPNEKCGDTWEEVGVAAR</sequence>
<evidence type="ECO:0000313" key="3">
    <source>
        <dbReference type="EMBL" id="MBL3578708.1"/>
    </source>
</evidence>
<accession>A0ABS1RGF1</accession>
<gene>
    <name evidence="3" type="ORF">JMJ92_11165</name>
</gene>
<feature type="non-terminal residue" evidence="3">
    <location>
        <position position="1"/>
    </location>
</feature>
<reference evidence="4" key="1">
    <citation type="submission" date="2021-01" db="EMBL/GenBank/DDBJ databases">
        <title>Draft genomes of Rhodovulum sulfidophilum.</title>
        <authorList>
            <person name="Guzman M.S."/>
        </authorList>
    </citation>
    <scope>NUCLEOTIDE SEQUENCE [LARGE SCALE GENOMIC DNA]</scope>
    <source>
        <strain evidence="4">AB19</strain>
    </source>
</reference>
<dbReference type="Proteomes" id="UP000635853">
    <property type="component" value="Unassembled WGS sequence"/>
</dbReference>
<feature type="compositionally biased region" description="Low complexity" evidence="1">
    <location>
        <begin position="221"/>
        <end position="230"/>
    </location>
</feature>
<feature type="region of interest" description="Disordered" evidence="1">
    <location>
        <begin position="209"/>
        <end position="288"/>
    </location>
</feature>
<keyword evidence="4" id="KW-1185">Reference proteome</keyword>
<feature type="compositionally biased region" description="Basic and acidic residues" evidence="1">
    <location>
        <begin position="231"/>
        <end position="249"/>
    </location>
</feature>
<evidence type="ECO:0000259" key="2">
    <source>
        <dbReference type="Pfam" id="PF13403"/>
    </source>
</evidence>
<feature type="domain" description="Hedgehog/Intein (Hint)" evidence="2">
    <location>
        <begin position="16"/>
        <end position="91"/>
    </location>
</feature>
<evidence type="ECO:0000313" key="4">
    <source>
        <dbReference type="Proteomes" id="UP000635853"/>
    </source>
</evidence>
<dbReference type="InterPro" id="IPR028992">
    <property type="entry name" value="Hedgehog/Intein_dom"/>
</dbReference>
<protein>
    <submittedName>
        <fullName evidence="3">Hint domain-containing protein</fullName>
    </submittedName>
</protein>
<evidence type="ECO:0000256" key="1">
    <source>
        <dbReference type="SAM" id="MobiDB-lite"/>
    </source>
</evidence>
<organism evidence="3 4">
    <name type="scientific">Rhodovulum visakhapatnamense</name>
    <dbReference type="NCBI Taxonomy" id="364297"/>
    <lineage>
        <taxon>Bacteria</taxon>
        <taxon>Pseudomonadati</taxon>
        <taxon>Pseudomonadota</taxon>
        <taxon>Alphaproteobacteria</taxon>
        <taxon>Rhodobacterales</taxon>
        <taxon>Paracoccaceae</taxon>
        <taxon>Rhodovulum</taxon>
    </lineage>
</organism>
<comment type="caution">
    <text evidence="3">The sequence shown here is derived from an EMBL/GenBank/DDBJ whole genome shotgun (WGS) entry which is preliminary data.</text>
</comment>
<dbReference type="EMBL" id="JAESIL010000041">
    <property type="protein sequence ID" value="MBL3578708.1"/>
    <property type="molecule type" value="Genomic_DNA"/>
</dbReference>
<name>A0ABS1RGF1_9RHOB</name>